<dbReference type="PRINTS" id="PR00709">
    <property type="entry name" value="AVIDIN"/>
</dbReference>
<dbReference type="FunFam" id="2.10.25.10:FF:000100">
    <property type="entry name" value="neurogenic locus notch homolog protein 3"/>
    <property type="match status" value="1"/>
</dbReference>
<dbReference type="FunFam" id="2.10.25.10:FF:000122">
    <property type="entry name" value="Protein crumbs homolog 2"/>
    <property type="match status" value="1"/>
</dbReference>
<dbReference type="FunFam" id="2.10.25.10:FF:000334">
    <property type="entry name" value="protein delta homolog 2 isoform X1"/>
    <property type="match status" value="1"/>
</dbReference>
<dbReference type="SMART" id="SM00179">
    <property type="entry name" value="EGF_CA"/>
    <property type="match status" value="4"/>
</dbReference>
<dbReference type="GO" id="GO:0009374">
    <property type="term" value="F:biotin binding"/>
    <property type="evidence" value="ECO:0007669"/>
    <property type="project" value="InterPro"/>
</dbReference>
<dbReference type="KEGG" id="spu:575026"/>
<dbReference type="Pfam" id="PF12661">
    <property type="entry name" value="hEGF"/>
    <property type="match status" value="1"/>
</dbReference>
<dbReference type="GO" id="GO:0045197">
    <property type="term" value="P:establishment or maintenance of epithelial cell apical/basal polarity"/>
    <property type="evidence" value="ECO:0000318"/>
    <property type="project" value="GO_Central"/>
</dbReference>
<dbReference type="GO" id="GO:0007157">
    <property type="term" value="P:heterophilic cell-cell adhesion via plasma membrane cell adhesion molecules"/>
    <property type="evidence" value="ECO:0000318"/>
    <property type="project" value="GO_Central"/>
</dbReference>
<dbReference type="GO" id="GO:0032991">
    <property type="term" value="C:protein-containing complex"/>
    <property type="evidence" value="ECO:0000318"/>
    <property type="project" value="GO_Central"/>
</dbReference>
<dbReference type="RefSeq" id="XP_030855726.1">
    <property type="nucleotide sequence ID" value="XM_030999866.1"/>
</dbReference>
<feature type="domain" description="EGF-like" evidence="10">
    <location>
        <begin position="117"/>
        <end position="153"/>
    </location>
</feature>
<dbReference type="Proteomes" id="UP000007110">
    <property type="component" value="Unassembled WGS sequence"/>
</dbReference>
<dbReference type="SUPFAM" id="SSF57196">
    <property type="entry name" value="EGF/Laminin"/>
    <property type="match status" value="4"/>
</dbReference>
<dbReference type="Gene3D" id="2.10.25.10">
    <property type="entry name" value="Laminin"/>
    <property type="match status" value="4"/>
</dbReference>
<comment type="subcellular location">
    <subcellularLocation>
        <location evidence="1">Secreted</location>
    </subcellularLocation>
</comment>
<dbReference type="GO" id="GO:0005576">
    <property type="term" value="C:extracellular region"/>
    <property type="evidence" value="ECO:0007669"/>
    <property type="project" value="UniProtKB-SubCell"/>
</dbReference>
<dbReference type="PANTHER" id="PTHR24049">
    <property type="entry name" value="CRUMBS FAMILY MEMBER"/>
    <property type="match status" value="1"/>
</dbReference>
<dbReference type="PROSITE" id="PS01186">
    <property type="entry name" value="EGF_2"/>
    <property type="match status" value="3"/>
</dbReference>
<evidence type="ECO:0000256" key="5">
    <source>
        <dbReference type="ARBA" id="ARBA00022737"/>
    </source>
</evidence>
<feature type="disulfide bond" evidence="9">
    <location>
        <begin position="143"/>
        <end position="152"/>
    </location>
</feature>
<dbReference type="CDD" id="cd00054">
    <property type="entry name" value="EGF_CA"/>
    <property type="match status" value="4"/>
</dbReference>
<dbReference type="InterPro" id="IPR018097">
    <property type="entry name" value="EGF_Ca-bd_CS"/>
</dbReference>
<keyword evidence="4" id="KW-0732">Signal</keyword>
<dbReference type="EnsemblMetazoa" id="XM_030999866">
    <property type="protein sequence ID" value="XP_030855726"/>
    <property type="gene ID" value="LOC575026"/>
</dbReference>
<evidence type="ECO:0000313" key="12">
    <source>
        <dbReference type="Proteomes" id="UP000007110"/>
    </source>
</evidence>
<evidence type="ECO:0000256" key="7">
    <source>
        <dbReference type="ARBA" id="ARBA00023180"/>
    </source>
</evidence>
<accession>A0A7M7T5N1</accession>
<evidence type="ECO:0000313" key="11">
    <source>
        <dbReference type="EnsemblMetazoa" id="XP_030855726"/>
    </source>
</evidence>
<dbReference type="InterPro" id="IPR001881">
    <property type="entry name" value="EGF-like_Ca-bd_dom"/>
</dbReference>
<dbReference type="GeneID" id="575026"/>
<feature type="disulfide bond" evidence="9">
    <location>
        <begin position="29"/>
        <end position="38"/>
    </location>
</feature>
<dbReference type="PROSITE" id="PS01187">
    <property type="entry name" value="EGF_CA"/>
    <property type="match status" value="2"/>
</dbReference>
<keyword evidence="12" id="KW-1185">Reference proteome</keyword>
<dbReference type="Gene3D" id="2.40.128.30">
    <property type="entry name" value="Avidin-like"/>
    <property type="match status" value="1"/>
</dbReference>
<dbReference type="SUPFAM" id="SSF50876">
    <property type="entry name" value="Avidin/streptavidin"/>
    <property type="match status" value="1"/>
</dbReference>
<keyword evidence="7" id="KW-0325">Glycoprotein</keyword>
<dbReference type="Pfam" id="PF00008">
    <property type="entry name" value="EGF"/>
    <property type="match status" value="3"/>
</dbReference>
<comment type="caution">
    <text evidence="9">Lacks conserved residue(s) required for the propagation of feature annotation.</text>
</comment>
<dbReference type="InterPro" id="IPR036896">
    <property type="entry name" value="Avidin-like_sf"/>
</dbReference>
<dbReference type="InterPro" id="IPR005469">
    <property type="entry name" value="Avidin"/>
</dbReference>
<dbReference type="InterPro" id="IPR005468">
    <property type="entry name" value="Avidin/str"/>
</dbReference>
<dbReference type="GO" id="GO:0005886">
    <property type="term" value="C:plasma membrane"/>
    <property type="evidence" value="ECO:0000318"/>
    <property type="project" value="GO_Central"/>
</dbReference>
<keyword evidence="2" id="KW-0964">Secreted</keyword>
<organism evidence="11 12">
    <name type="scientific">Strongylocentrotus purpuratus</name>
    <name type="common">Purple sea urchin</name>
    <dbReference type="NCBI Taxonomy" id="7668"/>
    <lineage>
        <taxon>Eukaryota</taxon>
        <taxon>Metazoa</taxon>
        <taxon>Echinodermata</taxon>
        <taxon>Eleutherozoa</taxon>
        <taxon>Echinozoa</taxon>
        <taxon>Echinoidea</taxon>
        <taxon>Euechinoidea</taxon>
        <taxon>Echinacea</taxon>
        <taxon>Camarodonta</taxon>
        <taxon>Echinidea</taxon>
        <taxon>Strongylocentrotidae</taxon>
        <taxon>Strongylocentrotus</taxon>
    </lineage>
</organism>
<dbReference type="InterPro" id="IPR000152">
    <property type="entry name" value="EGF-type_Asp/Asn_hydroxyl_site"/>
</dbReference>
<keyword evidence="5" id="KW-0677">Repeat</keyword>
<evidence type="ECO:0000259" key="10">
    <source>
        <dbReference type="PROSITE" id="PS50026"/>
    </source>
</evidence>
<dbReference type="FunFam" id="2.10.25.10:FF:000143">
    <property type="entry name" value="Protein crumbs 1"/>
    <property type="match status" value="1"/>
</dbReference>
<feature type="disulfide bond" evidence="9">
    <location>
        <begin position="105"/>
        <end position="114"/>
    </location>
</feature>
<dbReference type="InterPro" id="IPR051022">
    <property type="entry name" value="Notch_Cell-Fate_Det"/>
</dbReference>
<dbReference type="PRINTS" id="PR00010">
    <property type="entry name" value="EGFBLOOD"/>
</dbReference>
<evidence type="ECO:0000256" key="9">
    <source>
        <dbReference type="PROSITE-ProRule" id="PRU00076"/>
    </source>
</evidence>
<evidence type="ECO:0000256" key="6">
    <source>
        <dbReference type="ARBA" id="ARBA00023157"/>
    </source>
</evidence>
<dbReference type="PROSITE" id="PS00010">
    <property type="entry name" value="ASX_HYDROXYL"/>
    <property type="match status" value="4"/>
</dbReference>
<sequence>MGYIDKCASNPCANGGTCDDGINEFSCQCAPGWTNVTCETNIDECASGPCQNGGTCYDEVNGYTCMCPVGTNGTNCEILADACMSDPCANGSTCVNSGVDFICICAPGFEGDRCESEINECLSLPCQNGGTCTDGLDMFTCDCRFGYSGLICEIFDLCDLQGTWYNEINDKLIIVQTSTGMLLGDYMTYVEQLTGMAASTVALGYAGLNPTNPTFGFTVVRWEGQSTTSWTGQCQICDEKEVLYSTWINILSVNTCFEVREATKIGQDKWTRYMQSTAPSNSTV</sequence>
<evidence type="ECO:0000256" key="3">
    <source>
        <dbReference type="ARBA" id="ARBA00022536"/>
    </source>
</evidence>
<feature type="domain" description="EGF-like" evidence="10">
    <location>
        <begin position="79"/>
        <end position="115"/>
    </location>
</feature>
<dbReference type="PROSITE" id="PS50026">
    <property type="entry name" value="EGF_3"/>
    <property type="match status" value="4"/>
</dbReference>
<reference evidence="12" key="1">
    <citation type="submission" date="2015-02" db="EMBL/GenBank/DDBJ databases">
        <title>Genome sequencing for Strongylocentrotus purpuratus.</title>
        <authorList>
            <person name="Murali S."/>
            <person name="Liu Y."/>
            <person name="Vee V."/>
            <person name="English A."/>
            <person name="Wang M."/>
            <person name="Skinner E."/>
            <person name="Han Y."/>
            <person name="Muzny D.M."/>
            <person name="Worley K.C."/>
            <person name="Gibbs R.A."/>
        </authorList>
    </citation>
    <scope>NUCLEOTIDE SEQUENCE</scope>
</reference>
<dbReference type="GO" id="GO:0005509">
    <property type="term" value="F:calcium ion binding"/>
    <property type="evidence" value="ECO:0007669"/>
    <property type="project" value="InterPro"/>
</dbReference>
<keyword evidence="3 9" id="KW-0245">EGF-like domain</keyword>
<reference evidence="11" key="2">
    <citation type="submission" date="2021-01" db="UniProtKB">
        <authorList>
            <consortium name="EnsemblMetazoa"/>
        </authorList>
    </citation>
    <scope>IDENTIFICATION</scope>
</reference>
<protein>
    <recommendedName>
        <fullName evidence="10">EGF-like domain-containing protein</fullName>
    </recommendedName>
</protein>
<dbReference type="OrthoDB" id="283575at2759"/>
<dbReference type="Pfam" id="PF01382">
    <property type="entry name" value="Avidin"/>
    <property type="match status" value="1"/>
</dbReference>
<dbReference type="PROSITE" id="PS00022">
    <property type="entry name" value="EGF_1"/>
    <property type="match status" value="3"/>
</dbReference>
<dbReference type="AlphaFoldDB" id="A0A7M7T5N1"/>
<evidence type="ECO:0000256" key="2">
    <source>
        <dbReference type="ARBA" id="ARBA00022525"/>
    </source>
</evidence>
<feature type="domain" description="EGF-like" evidence="10">
    <location>
        <begin position="41"/>
        <end position="77"/>
    </location>
</feature>
<dbReference type="InterPro" id="IPR013032">
    <property type="entry name" value="EGF-like_CS"/>
</dbReference>
<dbReference type="PANTHER" id="PTHR24049:SF22">
    <property type="entry name" value="DROSOPHILA CRUMBS HOMOLOG"/>
    <property type="match status" value="1"/>
</dbReference>
<evidence type="ECO:0000256" key="4">
    <source>
        <dbReference type="ARBA" id="ARBA00022729"/>
    </source>
</evidence>
<evidence type="ECO:0000256" key="8">
    <source>
        <dbReference type="PIRSR" id="PIRSR605468-51"/>
    </source>
</evidence>
<dbReference type="PROSITE" id="PS51326">
    <property type="entry name" value="AVIDIN_2"/>
    <property type="match status" value="1"/>
</dbReference>
<proteinExistence type="predicted"/>
<dbReference type="InParanoid" id="A0A7M7T5N1"/>
<dbReference type="InterPro" id="IPR000742">
    <property type="entry name" value="EGF"/>
</dbReference>
<dbReference type="SMART" id="SM00181">
    <property type="entry name" value="EGF"/>
    <property type="match status" value="4"/>
</dbReference>
<feature type="domain" description="EGF-like" evidence="10">
    <location>
        <begin position="3"/>
        <end position="39"/>
    </location>
</feature>
<feature type="disulfide bond" evidence="9">
    <location>
        <begin position="67"/>
        <end position="76"/>
    </location>
</feature>
<name>A0A7M7T5N1_STRPU</name>
<evidence type="ECO:0000256" key="1">
    <source>
        <dbReference type="ARBA" id="ARBA00004613"/>
    </source>
</evidence>
<feature type="disulfide bond" evidence="8">
    <location>
        <begin position="158"/>
        <end position="234"/>
    </location>
</feature>
<keyword evidence="6 8" id="KW-1015">Disulfide bond</keyword>